<keyword evidence="4" id="KW-0808">Transferase</keyword>
<dbReference type="PANTHER" id="PTHR24356">
    <property type="entry name" value="SERINE/THREONINE-PROTEIN KINASE"/>
    <property type="match status" value="1"/>
</dbReference>
<dbReference type="PROSITE" id="PS51285">
    <property type="entry name" value="AGC_KINASE_CTER"/>
    <property type="match status" value="1"/>
</dbReference>
<dbReference type="PANTHER" id="PTHR24356:SF302">
    <property type="entry name" value="SERINE_THREONINE-PROTEIN KINASE DDB_G0290859-RELATED"/>
    <property type="match status" value="1"/>
</dbReference>
<dbReference type="Proteomes" id="UP000007797">
    <property type="component" value="Unassembled WGS sequence"/>
</dbReference>
<evidence type="ECO:0000256" key="9">
    <source>
        <dbReference type="ARBA" id="ARBA00048679"/>
    </source>
</evidence>
<keyword evidence="2 11" id="KW-0723">Serine/threonine-protein kinase</keyword>
<evidence type="ECO:0000256" key="3">
    <source>
        <dbReference type="ARBA" id="ARBA00022553"/>
    </source>
</evidence>
<feature type="domain" description="Protein kinase" evidence="13">
    <location>
        <begin position="41"/>
        <end position="350"/>
    </location>
</feature>
<evidence type="ECO:0000313" key="16">
    <source>
        <dbReference type="Proteomes" id="UP000007797"/>
    </source>
</evidence>
<dbReference type="SUPFAM" id="SSF56112">
    <property type="entry name" value="Protein kinase-like (PK-like)"/>
    <property type="match status" value="1"/>
</dbReference>
<evidence type="ECO:0000256" key="11">
    <source>
        <dbReference type="RuleBase" id="RU000304"/>
    </source>
</evidence>
<dbReference type="InterPro" id="IPR017441">
    <property type="entry name" value="Protein_kinase_ATP_BS"/>
</dbReference>
<dbReference type="InterPro" id="IPR008271">
    <property type="entry name" value="Ser/Thr_kinase_AS"/>
</dbReference>
<reference evidence="16" key="1">
    <citation type="journal article" date="2011" name="Genome Res.">
        <title>Phylogeny-wide analysis of social amoeba genomes highlights ancient origins for complex intercellular communication.</title>
        <authorList>
            <person name="Heidel A.J."/>
            <person name="Lawal H.M."/>
            <person name="Felder M."/>
            <person name="Schilde C."/>
            <person name="Helps N.R."/>
            <person name="Tunggal B."/>
            <person name="Rivero F."/>
            <person name="John U."/>
            <person name="Schleicher M."/>
            <person name="Eichinger L."/>
            <person name="Platzer M."/>
            <person name="Noegel A.A."/>
            <person name="Schaap P."/>
            <person name="Gloeckner G."/>
        </authorList>
    </citation>
    <scope>NUCLEOTIDE SEQUENCE [LARGE SCALE GENOMIC DNA]</scope>
    <source>
        <strain evidence="16">SH3</strain>
    </source>
</reference>
<dbReference type="EC" id="2.7.11.1" evidence="1"/>
<name>F4PGD1_CACFS</name>
<dbReference type="FunFam" id="1.10.510.10:FF:000024">
    <property type="entry name" value="Probable serine/threonine-protein kinase cot-1"/>
    <property type="match status" value="1"/>
</dbReference>
<dbReference type="Gene3D" id="3.30.200.20">
    <property type="entry name" value="Phosphorylase Kinase, domain 1"/>
    <property type="match status" value="2"/>
</dbReference>
<dbReference type="AlphaFoldDB" id="F4PGD1"/>
<evidence type="ECO:0000256" key="4">
    <source>
        <dbReference type="ARBA" id="ARBA00022679"/>
    </source>
</evidence>
<feature type="region of interest" description="Disordered" evidence="12">
    <location>
        <begin position="361"/>
        <end position="385"/>
    </location>
</feature>
<dbReference type="KEGG" id="dfa:DFA_03009"/>
<keyword evidence="16" id="KW-1185">Reference proteome</keyword>
<dbReference type="STRING" id="1054147.F4PGD1"/>
<keyword evidence="5 10" id="KW-0547">Nucleotide-binding</keyword>
<evidence type="ECO:0000313" key="15">
    <source>
        <dbReference type="EMBL" id="EGG24765.1"/>
    </source>
</evidence>
<dbReference type="EMBL" id="GL883006">
    <property type="protein sequence ID" value="EGG24765.1"/>
    <property type="molecule type" value="Genomic_DNA"/>
</dbReference>
<dbReference type="Gene3D" id="1.10.510.10">
    <property type="entry name" value="Transferase(Phosphotransferase) domain 1"/>
    <property type="match status" value="2"/>
</dbReference>
<evidence type="ECO:0000256" key="12">
    <source>
        <dbReference type="SAM" id="MobiDB-lite"/>
    </source>
</evidence>
<proteinExistence type="inferred from homology"/>
<evidence type="ECO:0000259" key="14">
    <source>
        <dbReference type="PROSITE" id="PS51285"/>
    </source>
</evidence>
<protein>
    <recommendedName>
        <fullName evidence="1">non-specific serine/threonine protein kinase</fullName>
        <ecNumber evidence="1">2.7.11.1</ecNumber>
    </recommendedName>
</protein>
<feature type="binding site" evidence="10">
    <location>
        <position position="70"/>
    </location>
    <ligand>
        <name>ATP</name>
        <dbReference type="ChEBI" id="CHEBI:30616"/>
    </ligand>
</feature>
<dbReference type="GO" id="GO:0005524">
    <property type="term" value="F:ATP binding"/>
    <property type="evidence" value="ECO:0007669"/>
    <property type="project" value="UniProtKB-UniRule"/>
</dbReference>
<accession>F4PGD1</accession>
<dbReference type="InterPro" id="IPR011009">
    <property type="entry name" value="Kinase-like_dom_sf"/>
</dbReference>
<evidence type="ECO:0000256" key="7">
    <source>
        <dbReference type="ARBA" id="ARBA00022840"/>
    </source>
</evidence>
<sequence>MEPINIPSFANRINVPSELSEEDFNYHHQGCHDKIPNITDFEIISTIGSGSFGEVFIVKEKSTQSIYALKKILYNLSSDPELIKKRAKRERDAMIICSNKNSKRAPKLYYAFLDQDDTSFNLVMEYISGGDFNSYCYKRMCDNNPFQLEEIKFYMAELVVCIENFHNLGFLHRDVKPENLMIDKDGHLVLCDFGSSKQIVSSSPPSIGSGSSSGPNGFSGLAATINNNTPPNFTSFLRNPNCSYTSYIGTPQYMAVEVVQGIVYSKLCDYWSLGAILYELVAGQALFVESPDTTEQKIRENIGNWRGLLNTAISKSQQPISKVAESLIRDLIAPERKRIDSGAIKKHPFFEGVDWQKISDRIETPPYTPAPSNPTDKSSFSIGGQ</sequence>
<evidence type="ECO:0000259" key="13">
    <source>
        <dbReference type="PROSITE" id="PS50011"/>
    </source>
</evidence>
<organism evidence="15 16">
    <name type="scientific">Cavenderia fasciculata</name>
    <name type="common">Slime mold</name>
    <name type="synonym">Dictyostelium fasciculatum</name>
    <dbReference type="NCBI Taxonomy" id="261658"/>
    <lineage>
        <taxon>Eukaryota</taxon>
        <taxon>Amoebozoa</taxon>
        <taxon>Evosea</taxon>
        <taxon>Eumycetozoa</taxon>
        <taxon>Dictyostelia</taxon>
        <taxon>Acytosteliales</taxon>
        <taxon>Cavenderiaceae</taxon>
        <taxon>Cavenderia</taxon>
    </lineage>
</organism>
<evidence type="ECO:0000256" key="2">
    <source>
        <dbReference type="ARBA" id="ARBA00022527"/>
    </source>
</evidence>
<comment type="catalytic activity">
    <reaction evidence="9">
        <text>L-seryl-[protein] + ATP = O-phospho-L-seryl-[protein] + ADP + H(+)</text>
        <dbReference type="Rhea" id="RHEA:17989"/>
        <dbReference type="Rhea" id="RHEA-COMP:9863"/>
        <dbReference type="Rhea" id="RHEA-COMP:11604"/>
        <dbReference type="ChEBI" id="CHEBI:15378"/>
        <dbReference type="ChEBI" id="CHEBI:29999"/>
        <dbReference type="ChEBI" id="CHEBI:30616"/>
        <dbReference type="ChEBI" id="CHEBI:83421"/>
        <dbReference type="ChEBI" id="CHEBI:456216"/>
        <dbReference type="EC" id="2.7.11.1"/>
    </reaction>
</comment>
<dbReference type="GO" id="GO:0007010">
    <property type="term" value="P:cytoskeleton organization"/>
    <property type="evidence" value="ECO:0007669"/>
    <property type="project" value="UniProtKB-ARBA"/>
</dbReference>
<evidence type="ECO:0000256" key="8">
    <source>
        <dbReference type="ARBA" id="ARBA00047899"/>
    </source>
</evidence>
<keyword evidence="6" id="KW-0418">Kinase</keyword>
<dbReference type="InterPro" id="IPR050236">
    <property type="entry name" value="Ser_Thr_kinase_AGC"/>
</dbReference>
<dbReference type="GeneID" id="14877222"/>
<dbReference type="RefSeq" id="XP_004362616.1">
    <property type="nucleotide sequence ID" value="XM_004362559.1"/>
</dbReference>
<feature type="compositionally biased region" description="Polar residues" evidence="12">
    <location>
        <begin position="373"/>
        <end position="385"/>
    </location>
</feature>
<feature type="domain" description="AGC-kinase C-terminal" evidence="14">
    <location>
        <begin position="351"/>
        <end position="385"/>
    </location>
</feature>
<comment type="similarity">
    <text evidence="11">Belongs to the protein kinase superfamily.</text>
</comment>
<dbReference type="SMART" id="SM00220">
    <property type="entry name" value="S_TKc"/>
    <property type="match status" value="1"/>
</dbReference>
<dbReference type="PROSITE" id="PS00108">
    <property type="entry name" value="PROTEIN_KINASE_ST"/>
    <property type="match status" value="1"/>
</dbReference>
<gene>
    <name evidence="15" type="ORF">DFA_03009</name>
</gene>
<comment type="catalytic activity">
    <reaction evidence="8">
        <text>L-threonyl-[protein] + ATP = O-phospho-L-threonyl-[protein] + ADP + H(+)</text>
        <dbReference type="Rhea" id="RHEA:46608"/>
        <dbReference type="Rhea" id="RHEA-COMP:11060"/>
        <dbReference type="Rhea" id="RHEA-COMP:11605"/>
        <dbReference type="ChEBI" id="CHEBI:15378"/>
        <dbReference type="ChEBI" id="CHEBI:30013"/>
        <dbReference type="ChEBI" id="CHEBI:30616"/>
        <dbReference type="ChEBI" id="CHEBI:61977"/>
        <dbReference type="ChEBI" id="CHEBI:456216"/>
        <dbReference type="EC" id="2.7.11.1"/>
    </reaction>
</comment>
<dbReference type="GO" id="GO:0035556">
    <property type="term" value="P:intracellular signal transduction"/>
    <property type="evidence" value="ECO:0007669"/>
    <property type="project" value="TreeGrafter"/>
</dbReference>
<dbReference type="OrthoDB" id="68483at2759"/>
<dbReference type="Pfam" id="PF00069">
    <property type="entry name" value="Pkinase"/>
    <property type="match status" value="2"/>
</dbReference>
<evidence type="ECO:0000256" key="6">
    <source>
        <dbReference type="ARBA" id="ARBA00022777"/>
    </source>
</evidence>
<evidence type="ECO:0000256" key="1">
    <source>
        <dbReference type="ARBA" id="ARBA00012513"/>
    </source>
</evidence>
<evidence type="ECO:0000256" key="5">
    <source>
        <dbReference type="ARBA" id="ARBA00022741"/>
    </source>
</evidence>
<keyword evidence="7 10" id="KW-0067">ATP-binding</keyword>
<dbReference type="PROSITE" id="PS50011">
    <property type="entry name" value="PROTEIN_KINASE_DOM"/>
    <property type="match status" value="1"/>
</dbReference>
<keyword evidence="3" id="KW-0597">Phosphoprotein</keyword>
<evidence type="ECO:0000256" key="10">
    <source>
        <dbReference type="PROSITE-ProRule" id="PRU10141"/>
    </source>
</evidence>
<dbReference type="GO" id="GO:0004674">
    <property type="term" value="F:protein serine/threonine kinase activity"/>
    <property type="evidence" value="ECO:0007669"/>
    <property type="project" value="UniProtKB-KW"/>
</dbReference>
<dbReference type="InterPro" id="IPR000961">
    <property type="entry name" value="AGC-kinase_C"/>
</dbReference>
<dbReference type="InterPro" id="IPR000719">
    <property type="entry name" value="Prot_kinase_dom"/>
</dbReference>
<dbReference type="OMA" id="TPQYMAV"/>
<dbReference type="PROSITE" id="PS00107">
    <property type="entry name" value="PROTEIN_KINASE_ATP"/>
    <property type="match status" value="1"/>
</dbReference>